<feature type="transmembrane region" description="Helical" evidence="8">
    <location>
        <begin position="223"/>
        <end position="242"/>
    </location>
</feature>
<dbReference type="GO" id="GO:0016758">
    <property type="term" value="F:hexosyltransferase activity"/>
    <property type="evidence" value="ECO:0007669"/>
    <property type="project" value="InterPro"/>
</dbReference>
<evidence type="ECO:0000256" key="3">
    <source>
        <dbReference type="ARBA" id="ARBA00022679"/>
    </source>
</evidence>
<comment type="subcellular location">
    <subcellularLocation>
        <location evidence="1">Membrane</location>
        <topology evidence="1">Multi-pass membrane protein</topology>
    </subcellularLocation>
</comment>
<dbReference type="GO" id="GO:0005886">
    <property type="term" value="C:plasma membrane"/>
    <property type="evidence" value="ECO:0007669"/>
    <property type="project" value="UniProtKB-SubCell"/>
</dbReference>
<feature type="transmembrane region" description="Helical" evidence="8">
    <location>
        <begin position="447"/>
        <end position="464"/>
    </location>
</feature>
<accession>A0A255G1V0</accession>
<evidence type="ECO:0000256" key="8">
    <source>
        <dbReference type="SAM" id="Phobius"/>
    </source>
</evidence>
<reference evidence="9 10" key="1">
    <citation type="submission" date="2017-07" db="EMBL/GenBank/DDBJ databases">
        <title>Draft whole genome sequences of clinical Proprionibacteriaceae strains.</title>
        <authorList>
            <person name="Bernier A.-M."/>
            <person name="Bernard K."/>
            <person name="Domingo M.-C."/>
        </authorList>
    </citation>
    <scope>NUCLEOTIDE SEQUENCE [LARGE SCALE GENOMIC DNA]</scope>
    <source>
        <strain evidence="9 10">NML 030167</strain>
    </source>
</reference>
<feature type="transmembrane region" description="Helical" evidence="8">
    <location>
        <begin position="424"/>
        <end position="441"/>
    </location>
</feature>
<evidence type="ECO:0000256" key="4">
    <source>
        <dbReference type="ARBA" id="ARBA00022692"/>
    </source>
</evidence>
<comment type="caution">
    <text evidence="9">The sequence shown here is derived from an EMBL/GenBank/DDBJ whole genome shotgun (WGS) entry which is preliminary data.</text>
</comment>
<keyword evidence="10" id="KW-1185">Reference proteome</keyword>
<keyword evidence="4 8" id="KW-0812">Transmembrane</keyword>
<feature type="transmembrane region" description="Helical" evidence="8">
    <location>
        <begin position="295"/>
        <end position="315"/>
    </location>
</feature>
<comment type="similarity">
    <text evidence="7">Belongs to the MptA/B family.</text>
</comment>
<feature type="transmembrane region" description="Helical" evidence="8">
    <location>
        <begin position="54"/>
        <end position="74"/>
    </location>
</feature>
<sequence length="482" mass="52224">MPSRRLPTPVWVAVGMLGSALVAVLPFAVGYLPEGAEGLVERNLSWLRHAFGRYLSRVLAVLGSVLLFVSWLALRPRHGEEASHRRPWRLIALLWSLPFWPVPPVMTADPYAYAAQGWLLNQGRNPYQVAMGFPSPFTEGVYPAWLETTAVYPPLSLQLQGFLVWITGDDPYWAVVAMRLIALAGVALMLIAAVPLARLVGVSGAGALWAIGLNPLLQVQLIGGMHNDALMLGFILIALWVARLRGGLFWGAAMIGVAAAVKQPAILAGPGVVWFALFGDHSARTPALPVRWGRAIGGLLVGGAVGGVVLVLLSLPDRLMFGWLGRYAGSPSLVINHSPLSWFAQLALRWGVRFGIVDRTLTVVSALLMLAAFIWVLRRFGPHRPIAFTAGSLLVFGLLGPAVQPWYVLWGGPVIPFARPSARVVRVCLAVVLLLLLSGILQEYLSPPISVPLAAIPALAWAYWDRRTRTAGLDRVEQPQQA</sequence>
<evidence type="ECO:0008006" key="11">
    <source>
        <dbReference type="Google" id="ProtNLM"/>
    </source>
</evidence>
<dbReference type="RefSeq" id="WP_094406510.1">
    <property type="nucleotide sequence ID" value="NZ_NMVO01000017.1"/>
</dbReference>
<evidence type="ECO:0000313" key="10">
    <source>
        <dbReference type="Proteomes" id="UP000215896"/>
    </source>
</evidence>
<feature type="transmembrane region" description="Helical" evidence="8">
    <location>
        <begin position="356"/>
        <end position="377"/>
    </location>
</feature>
<dbReference type="EMBL" id="NMVO01000017">
    <property type="protein sequence ID" value="OYO09551.1"/>
    <property type="molecule type" value="Genomic_DNA"/>
</dbReference>
<keyword evidence="6 8" id="KW-0472">Membrane</keyword>
<dbReference type="NCBIfam" id="NF038066">
    <property type="entry name" value="MptB"/>
    <property type="match status" value="1"/>
</dbReference>
<keyword evidence="5 8" id="KW-1133">Transmembrane helix</keyword>
<dbReference type="Proteomes" id="UP000215896">
    <property type="component" value="Unassembled WGS sequence"/>
</dbReference>
<dbReference type="InterPro" id="IPR049829">
    <property type="entry name" value="MptA/B-like"/>
</dbReference>
<dbReference type="Pfam" id="PF26314">
    <property type="entry name" value="MptA_B_family"/>
    <property type="match status" value="1"/>
</dbReference>
<evidence type="ECO:0000256" key="6">
    <source>
        <dbReference type="ARBA" id="ARBA00023136"/>
    </source>
</evidence>
<dbReference type="AlphaFoldDB" id="A0A255G1V0"/>
<protein>
    <recommendedName>
        <fullName evidence="11">DUF2029 domain-containing protein</fullName>
    </recommendedName>
</protein>
<keyword evidence="2" id="KW-0328">Glycosyltransferase</keyword>
<name>A0A255G1V0_9ACTN</name>
<proteinExistence type="inferred from homology"/>
<organism evidence="9 10">
    <name type="scientific">Enemella evansiae</name>
    <dbReference type="NCBI Taxonomy" id="2016499"/>
    <lineage>
        <taxon>Bacteria</taxon>
        <taxon>Bacillati</taxon>
        <taxon>Actinomycetota</taxon>
        <taxon>Actinomycetes</taxon>
        <taxon>Propionibacteriales</taxon>
        <taxon>Propionibacteriaceae</taxon>
        <taxon>Enemella</taxon>
    </lineage>
</organism>
<evidence type="ECO:0000313" key="9">
    <source>
        <dbReference type="EMBL" id="OYO09551.1"/>
    </source>
</evidence>
<gene>
    <name evidence="9" type="ORF">CGZ94_17950</name>
</gene>
<feature type="transmembrane region" description="Helical" evidence="8">
    <location>
        <begin position="249"/>
        <end position="275"/>
    </location>
</feature>
<dbReference type="OrthoDB" id="5242303at2"/>
<feature type="transmembrane region" description="Helical" evidence="8">
    <location>
        <begin position="172"/>
        <end position="192"/>
    </location>
</feature>
<keyword evidence="3" id="KW-0808">Transferase</keyword>
<feature type="transmembrane region" description="Helical" evidence="8">
    <location>
        <begin position="199"/>
        <end position="217"/>
    </location>
</feature>
<evidence type="ECO:0000256" key="5">
    <source>
        <dbReference type="ARBA" id="ARBA00022989"/>
    </source>
</evidence>
<feature type="transmembrane region" description="Helical" evidence="8">
    <location>
        <begin position="383"/>
        <end position="403"/>
    </location>
</feature>
<evidence type="ECO:0000256" key="1">
    <source>
        <dbReference type="ARBA" id="ARBA00004141"/>
    </source>
</evidence>
<evidence type="ECO:0000256" key="2">
    <source>
        <dbReference type="ARBA" id="ARBA00022676"/>
    </source>
</evidence>
<evidence type="ECO:0000256" key="7">
    <source>
        <dbReference type="ARBA" id="ARBA00043987"/>
    </source>
</evidence>
<feature type="transmembrane region" description="Helical" evidence="8">
    <location>
        <begin position="12"/>
        <end position="32"/>
    </location>
</feature>